<evidence type="ECO:0000313" key="1">
    <source>
        <dbReference type="EMBL" id="PSK90755.1"/>
    </source>
</evidence>
<reference evidence="1 2" key="1">
    <citation type="submission" date="2018-03" db="EMBL/GenBank/DDBJ databases">
        <title>Genomic Encyclopedia of Type Strains, Phase III (KMG-III): the genomes of soil and plant-associated and newly described type strains.</title>
        <authorList>
            <person name="Whitman W."/>
        </authorList>
    </citation>
    <scope>NUCLEOTIDE SEQUENCE [LARGE SCALE GENOMIC DNA]</scope>
    <source>
        <strain evidence="1 2">CGMCC 1.12700</strain>
    </source>
</reference>
<gene>
    <name evidence="1" type="ORF">B0I18_107166</name>
</gene>
<protein>
    <submittedName>
        <fullName evidence="1">Uncharacterized protein</fullName>
    </submittedName>
</protein>
<dbReference type="RefSeq" id="WP_106524027.1">
    <property type="nucleotide sequence ID" value="NZ_PYGD01000007.1"/>
</dbReference>
<keyword evidence="2" id="KW-1185">Reference proteome</keyword>
<dbReference type="EMBL" id="PYGD01000007">
    <property type="protein sequence ID" value="PSK90755.1"/>
    <property type="molecule type" value="Genomic_DNA"/>
</dbReference>
<organism evidence="1 2">
    <name type="scientific">Taibaiella chishuiensis</name>
    <dbReference type="NCBI Taxonomy" id="1434707"/>
    <lineage>
        <taxon>Bacteria</taxon>
        <taxon>Pseudomonadati</taxon>
        <taxon>Bacteroidota</taxon>
        <taxon>Chitinophagia</taxon>
        <taxon>Chitinophagales</taxon>
        <taxon>Chitinophagaceae</taxon>
        <taxon>Taibaiella</taxon>
    </lineage>
</organism>
<sequence length="148" mass="15351">MKKTSIFLALFLLAGLGKSFAGYLKIINMTPCSFQFYSGYGTITDPSTTPPTVYGFSFGPMTVGSMATVNYANPTLIPGFSGPSTPLATTGCAEVVKVNGPGTGFPIGKTPPINSYSSTNNPSCNGGNNYTMGWNPSSSGCDAVILIF</sequence>
<accession>A0A2P8D0L8</accession>
<dbReference type="Proteomes" id="UP000240572">
    <property type="component" value="Unassembled WGS sequence"/>
</dbReference>
<comment type="caution">
    <text evidence="1">The sequence shown here is derived from an EMBL/GenBank/DDBJ whole genome shotgun (WGS) entry which is preliminary data.</text>
</comment>
<evidence type="ECO:0000313" key="2">
    <source>
        <dbReference type="Proteomes" id="UP000240572"/>
    </source>
</evidence>
<proteinExistence type="predicted"/>
<name>A0A2P8D0L8_9BACT</name>
<dbReference type="AlphaFoldDB" id="A0A2P8D0L8"/>